<evidence type="ECO:0000256" key="2">
    <source>
        <dbReference type="SAM" id="Phobius"/>
    </source>
</evidence>
<dbReference type="Pfam" id="PF20570">
    <property type="entry name" value="DUF6779"/>
    <property type="match status" value="1"/>
</dbReference>
<feature type="compositionally biased region" description="Low complexity" evidence="1">
    <location>
        <begin position="205"/>
        <end position="220"/>
    </location>
</feature>
<organism evidence="4 5">
    <name type="scientific">Corynebacterium timonense</name>
    <dbReference type="NCBI Taxonomy" id="441500"/>
    <lineage>
        <taxon>Bacteria</taxon>
        <taxon>Bacillati</taxon>
        <taxon>Actinomycetota</taxon>
        <taxon>Actinomycetes</taxon>
        <taxon>Mycobacteriales</taxon>
        <taxon>Corynebacteriaceae</taxon>
        <taxon>Corynebacterium</taxon>
    </lineage>
</organism>
<feature type="compositionally biased region" description="Polar residues" evidence="1">
    <location>
        <begin position="235"/>
        <end position="263"/>
    </location>
</feature>
<evidence type="ECO:0000313" key="5">
    <source>
        <dbReference type="Proteomes" id="UP000182237"/>
    </source>
</evidence>
<keyword evidence="2" id="KW-0812">Transmembrane</keyword>
<feature type="transmembrane region" description="Helical" evidence="2">
    <location>
        <begin position="12"/>
        <end position="31"/>
    </location>
</feature>
<feature type="region of interest" description="Disordered" evidence="1">
    <location>
        <begin position="155"/>
        <end position="316"/>
    </location>
</feature>
<dbReference type="EMBL" id="LT629765">
    <property type="protein sequence ID" value="SDR69536.1"/>
    <property type="molecule type" value="Genomic_DNA"/>
</dbReference>
<protein>
    <recommendedName>
        <fullName evidence="3">DUF6779 domain-containing protein</fullName>
    </recommendedName>
</protein>
<dbReference type="eggNOG" id="ENOG5033Y1Q">
    <property type="taxonomic scope" value="Bacteria"/>
</dbReference>
<accession>A0A1H1L4R6</accession>
<feature type="compositionally biased region" description="Basic and acidic residues" evidence="1">
    <location>
        <begin position="285"/>
        <end position="298"/>
    </location>
</feature>
<feature type="domain" description="DUF6779" evidence="3">
    <location>
        <begin position="38"/>
        <end position="148"/>
    </location>
</feature>
<name>A0A1H1L4R6_9CORY</name>
<dbReference type="Proteomes" id="UP000182237">
    <property type="component" value="Chromosome I"/>
</dbReference>
<dbReference type="OrthoDB" id="4409518at2"/>
<dbReference type="RefSeq" id="WP_019195139.1">
    <property type="nucleotide sequence ID" value="NZ_LT629765.1"/>
</dbReference>
<dbReference type="STRING" id="1203190.GCA_000312345_02374"/>
<gene>
    <name evidence="4" type="ORF">SAMN04488539_0063</name>
</gene>
<evidence type="ECO:0000259" key="3">
    <source>
        <dbReference type="Pfam" id="PF20570"/>
    </source>
</evidence>
<proteinExistence type="predicted"/>
<reference evidence="4 5" key="1">
    <citation type="submission" date="2016-10" db="EMBL/GenBank/DDBJ databases">
        <authorList>
            <person name="de Groot N.N."/>
        </authorList>
    </citation>
    <scope>NUCLEOTIDE SEQUENCE [LARGE SCALE GENOMIC DNA]</scope>
    <source>
        <strain evidence="4 5">DSM 45434</strain>
    </source>
</reference>
<sequence>MSGENSLRDSGNLWVVVPFVLAVVGTVIMLFTNSANVLKVSLILALWAAAAGIIVIAKARRDRDEARLALEESDKRHEAELDAVRARGEADRAALALARSDDDIPVGVDVEVLHEIQQELKALRAQLEQMAGREFEYEPAALRAEARRIAELDAMPSRAPKPEAEAEPATVEPATVEPESEAGKPTAPSEEDTATLRAVPDAPKTSGTSTSTASTTSATGRPAGAPSSEAISGRLGTQPSSRAAQRNPLSQLISERQAGSSLWDSWESPREDKPAEEPAPPAPAQERRGGRRRRDERGSGAVSVAELLARRGKDAE</sequence>
<keyword evidence="2" id="KW-1133">Transmembrane helix</keyword>
<evidence type="ECO:0000313" key="4">
    <source>
        <dbReference type="EMBL" id="SDR69536.1"/>
    </source>
</evidence>
<keyword evidence="5" id="KW-1185">Reference proteome</keyword>
<feature type="transmembrane region" description="Helical" evidence="2">
    <location>
        <begin position="37"/>
        <end position="57"/>
    </location>
</feature>
<dbReference type="InterPro" id="IPR046706">
    <property type="entry name" value="DUF6779"/>
</dbReference>
<dbReference type="AlphaFoldDB" id="A0A1H1L4R6"/>
<feature type="compositionally biased region" description="Low complexity" evidence="1">
    <location>
        <begin position="167"/>
        <end position="177"/>
    </location>
</feature>
<keyword evidence="2" id="KW-0472">Membrane</keyword>
<feature type="compositionally biased region" description="Basic and acidic residues" evidence="1">
    <location>
        <begin position="267"/>
        <end position="276"/>
    </location>
</feature>
<evidence type="ECO:0000256" key="1">
    <source>
        <dbReference type="SAM" id="MobiDB-lite"/>
    </source>
</evidence>